<evidence type="ECO:0000313" key="1">
    <source>
        <dbReference type="EMBL" id="KIK81970.1"/>
    </source>
</evidence>
<gene>
    <name evidence="1" type="ORF">PAXRUDRAFT_832510</name>
</gene>
<dbReference type="InterPro" id="IPR015943">
    <property type="entry name" value="WD40/YVTN_repeat-like_dom_sf"/>
</dbReference>
<protein>
    <submittedName>
        <fullName evidence="1">Uncharacterized protein</fullName>
    </submittedName>
</protein>
<proteinExistence type="predicted"/>
<dbReference type="Proteomes" id="UP000054538">
    <property type="component" value="Unassembled WGS sequence"/>
</dbReference>
<evidence type="ECO:0000313" key="2">
    <source>
        <dbReference type="Proteomes" id="UP000054538"/>
    </source>
</evidence>
<reference evidence="2" key="2">
    <citation type="submission" date="2015-01" db="EMBL/GenBank/DDBJ databases">
        <title>Evolutionary Origins and Diversification of the Mycorrhizal Mutualists.</title>
        <authorList>
            <consortium name="DOE Joint Genome Institute"/>
            <consortium name="Mycorrhizal Genomics Consortium"/>
            <person name="Kohler A."/>
            <person name="Kuo A."/>
            <person name="Nagy L.G."/>
            <person name="Floudas D."/>
            <person name="Copeland A."/>
            <person name="Barry K.W."/>
            <person name="Cichocki N."/>
            <person name="Veneault-Fourrey C."/>
            <person name="LaButti K."/>
            <person name="Lindquist E.A."/>
            <person name="Lipzen A."/>
            <person name="Lundell T."/>
            <person name="Morin E."/>
            <person name="Murat C."/>
            <person name="Riley R."/>
            <person name="Ohm R."/>
            <person name="Sun H."/>
            <person name="Tunlid A."/>
            <person name="Henrissat B."/>
            <person name="Grigoriev I.V."/>
            <person name="Hibbett D.S."/>
            <person name="Martin F."/>
        </authorList>
    </citation>
    <scope>NUCLEOTIDE SEQUENCE [LARGE SCALE GENOMIC DNA]</scope>
    <source>
        <strain evidence="2">Ve08.2h10</strain>
    </source>
</reference>
<organism evidence="1 2">
    <name type="scientific">Paxillus rubicundulus Ve08.2h10</name>
    <dbReference type="NCBI Taxonomy" id="930991"/>
    <lineage>
        <taxon>Eukaryota</taxon>
        <taxon>Fungi</taxon>
        <taxon>Dikarya</taxon>
        <taxon>Basidiomycota</taxon>
        <taxon>Agaricomycotina</taxon>
        <taxon>Agaricomycetes</taxon>
        <taxon>Agaricomycetidae</taxon>
        <taxon>Boletales</taxon>
        <taxon>Paxilineae</taxon>
        <taxon>Paxillaceae</taxon>
        <taxon>Paxillus</taxon>
    </lineage>
</organism>
<dbReference type="HOGENOM" id="CLU_2979799_0_0_1"/>
<dbReference type="EMBL" id="KN825699">
    <property type="protein sequence ID" value="KIK81970.1"/>
    <property type="molecule type" value="Genomic_DNA"/>
</dbReference>
<dbReference type="SUPFAM" id="SSF50978">
    <property type="entry name" value="WD40 repeat-like"/>
    <property type="match status" value="1"/>
</dbReference>
<dbReference type="OrthoDB" id="2674832at2759"/>
<dbReference type="AlphaFoldDB" id="A0A0D0DR30"/>
<dbReference type="InterPro" id="IPR036322">
    <property type="entry name" value="WD40_repeat_dom_sf"/>
</dbReference>
<name>A0A0D0DR30_9AGAM</name>
<keyword evidence="2" id="KW-1185">Reference proteome</keyword>
<dbReference type="Gene3D" id="2.130.10.10">
    <property type="entry name" value="YVTN repeat-like/Quinoprotein amine dehydrogenase"/>
    <property type="match status" value="1"/>
</dbReference>
<reference evidence="1 2" key="1">
    <citation type="submission" date="2014-04" db="EMBL/GenBank/DDBJ databases">
        <authorList>
            <consortium name="DOE Joint Genome Institute"/>
            <person name="Kuo A."/>
            <person name="Kohler A."/>
            <person name="Jargeat P."/>
            <person name="Nagy L.G."/>
            <person name="Floudas D."/>
            <person name="Copeland A."/>
            <person name="Barry K.W."/>
            <person name="Cichocki N."/>
            <person name="Veneault-Fourrey C."/>
            <person name="LaButti K."/>
            <person name="Lindquist E.A."/>
            <person name="Lipzen A."/>
            <person name="Lundell T."/>
            <person name="Morin E."/>
            <person name="Murat C."/>
            <person name="Sun H."/>
            <person name="Tunlid A."/>
            <person name="Henrissat B."/>
            <person name="Grigoriev I.V."/>
            <person name="Hibbett D.S."/>
            <person name="Martin F."/>
            <person name="Nordberg H.P."/>
            <person name="Cantor M.N."/>
            <person name="Hua S.X."/>
        </authorList>
    </citation>
    <scope>NUCLEOTIDE SEQUENCE [LARGE SCALE GENOMIC DNA]</scope>
    <source>
        <strain evidence="1 2">Ve08.2h10</strain>
    </source>
</reference>
<sequence>MSGTSEKLVDLTTKPLPGGERIVTGSYDKTVRIRCVENGEQERTTMEHAGWVEGLGAH</sequence>
<accession>A0A0D0DR30</accession>
<dbReference type="InParanoid" id="A0A0D0DR30"/>